<dbReference type="EMBL" id="JADCNM010000008">
    <property type="protein sequence ID" value="KAG0471643.1"/>
    <property type="molecule type" value="Genomic_DNA"/>
</dbReference>
<dbReference type="OrthoDB" id="1901794at2759"/>
<dbReference type="AlphaFoldDB" id="A0A835QHM3"/>
<evidence type="ECO:0000259" key="2">
    <source>
        <dbReference type="PROSITE" id="PS50090"/>
    </source>
</evidence>
<name>A0A835QHM3_VANPL</name>
<comment type="caution">
    <text evidence="3">The sequence shown here is derived from an EMBL/GenBank/DDBJ whole genome shotgun (WGS) entry which is preliminary data.</text>
</comment>
<evidence type="ECO:0000313" key="3">
    <source>
        <dbReference type="EMBL" id="KAG0471643.1"/>
    </source>
</evidence>
<proteinExistence type="predicted"/>
<gene>
    <name evidence="3" type="ORF">HPP92_016189</name>
</gene>
<feature type="domain" description="Myb-like" evidence="2">
    <location>
        <begin position="24"/>
        <end position="92"/>
    </location>
</feature>
<sequence>MTAGGSSERNTGITAAAAAAAVSRKQTAGSPWTDQETAHLINAYEERWYSLKRGQLKAQQWEEVAAEVATRCGFAVPSKNGTQCRHKVEKLRKRYRSERLKPGRSSWAFFDRIDRMERGPNSAADVPPPPTSSEEEEEDFGEPHGNNTRSINGILREEAPWENLTISRNPRPRKRPVEEDDDNVDEDNEVDESEESGGRGGAGDGLADLAREIRRFGEGYARMEKRRMEMMREMEREWMEMEARKVEMVMEAQRCLVEAIAGSLSNKAKNSGDP</sequence>
<dbReference type="InterPro" id="IPR001005">
    <property type="entry name" value="SANT/Myb"/>
</dbReference>
<feature type="compositionally biased region" description="Polar residues" evidence="1">
    <location>
        <begin position="24"/>
        <end position="34"/>
    </location>
</feature>
<dbReference type="Pfam" id="PF13837">
    <property type="entry name" value="Myb_DNA-bind_4"/>
    <property type="match status" value="1"/>
</dbReference>
<reference evidence="3 4" key="1">
    <citation type="journal article" date="2020" name="Nat. Food">
        <title>A phased Vanilla planifolia genome enables genetic improvement of flavour and production.</title>
        <authorList>
            <person name="Hasing T."/>
            <person name="Tang H."/>
            <person name="Brym M."/>
            <person name="Khazi F."/>
            <person name="Huang T."/>
            <person name="Chambers A.H."/>
        </authorList>
    </citation>
    <scope>NUCLEOTIDE SEQUENCE [LARGE SCALE GENOMIC DNA]</scope>
    <source>
        <tissue evidence="3">Leaf</tissue>
    </source>
</reference>
<evidence type="ECO:0000313" key="4">
    <source>
        <dbReference type="Proteomes" id="UP000639772"/>
    </source>
</evidence>
<evidence type="ECO:0000256" key="1">
    <source>
        <dbReference type="SAM" id="MobiDB-lite"/>
    </source>
</evidence>
<accession>A0A835QHM3</accession>
<dbReference type="InterPro" id="IPR044823">
    <property type="entry name" value="ASIL1/2-like"/>
</dbReference>
<organism evidence="3 4">
    <name type="scientific">Vanilla planifolia</name>
    <name type="common">Vanilla</name>
    <dbReference type="NCBI Taxonomy" id="51239"/>
    <lineage>
        <taxon>Eukaryota</taxon>
        <taxon>Viridiplantae</taxon>
        <taxon>Streptophyta</taxon>
        <taxon>Embryophyta</taxon>
        <taxon>Tracheophyta</taxon>
        <taxon>Spermatophyta</taxon>
        <taxon>Magnoliopsida</taxon>
        <taxon>Liliopsida</taxon>
        <taxon>Asparagales</taxon>
        <taxon>Orchidaceae</taxon>
        <taxon>Vanilloideae</taxon>
        <taxon>Vanilleae</taxon>
        <taxon>Vanilla</taxon>
    </lineage>
</organism>
<feature type="region of interest" description="Disordered" evidence="1">
    <location>
        <begin position="108"/>
        <end position="207"/>
    </location>
</feature>
<dbReference type="Proteomes" id="UP000639772">
    <property type="component" value="Unassembled WGS sequence"/>
</dbReference>
<dbReference type="PANTHER" id="PTHR31307:SF3">
    <property type="entry name" value="HOMEODOMAIN-LIKE SUPERFAMILY PROTEIN"/>
    <property type="match status" value="1"/>
</dbReference>
<dbReference type="PANTHER" id="PTHR31307">
    <property type="entry name" value="TRIHELIX TRANSCRIPTION FACTOR ASIL2"/>
    <property type="match status" value="1"/>
</dbReference>
<dbReference type="Gene3D" id="1.10.10.60">
    <property type="entry name" value="Homeodomain-like"/>
    <property type="match status" value="1"/>
</dbReference>
<dbReference type="InterPro" id="IPR044822">
    <property type="entry name" value="Myb_DNA-bind_4"/>
</dbReference>
<dbReference type="PROSITE" id="PS50090">
    <property type="entry name" value="MYB_LIKE"/>
    <property type="match status" value="1"/>
</dbReference>
<protein>
    <recommendedName>
        <fullName evidence="2">Myb-like domain-containing protein</fullName>
    </recommendedName>
</protein>
<dbReference type="SMART" id="SM00595">
    <property type="entry name" value="MADF"/>
    <property type="match status" value="1"/>
</dbReference>
<feature type="compositionally biased region" description="Acidic residues" evidence="1">
    <location>
        <begin position="178"/>
        <end position="195"/>
    </location>
</feature>
<feature type="region of interest" description="Disordered" evidence="1">
    <location>
        <begin position="1"/>
        <end position="34"/>
    </location>
</feature>
<feature type="compositionally biased region" description="Polar residues" evidence="1">
    <location>
        <begin position="1"/>
        <end position="13"/>
    </location>
</feature>
<dbReference type="FunFam" id="1.10.10.60:FF:000152">
    <property type="entry name" value="Trihelix transcription factor ASIL2"/>
    <property type="match status" value="1"/>
</dbReference>